<dbReference type="PANTHER" id="PTHR30532:SF28">
    <property type="entry name" value="PETROBACTIN-BINDING PROTEIN YCLQ"/>
    <property type="match status" value="1"/>
</dbReference>
<evidence type="ECO:0000256" key="2">
    <source>
        <dbReference type="ARBA" id="ARBA00008814"/>
    </source>
</evidence>
<feature type="compositionally biased region" description="Low complexity" evidence="5">
    <location>
        <begin position="1"/>
        <end position="18"/>
    </location>
</feature>
<keyword evidence="8" id="KW-1185">Reference proteome</keyword>
<evidence type="ECO:0000256" key="5">
    <source>
        <dbReference type="SAM" id="MobiDB-lite"/>
    </source>
</evidence>
<dbReference type="GO" id="GO:1901678">
    <property type="term" value="P:iron coordination entity transport"/>
    <property type="evidence" value="ECO:0007669"/>
    <property type="project" value="UniProtKB-ARBA"/>
</dbReference>
<dbReference type="InterPro" id="IPR033870">
    <property type="entry name" value="FatB"/>
</dbReference>
<sequence length="305" mass="32298">MTACADATAETADPTPDARGATVDEPAEVTVTHAQGETTVPVNPEVVLTFDLATLDTLDVLGIGVDGVPKSNLPGRLAAYDTDDHLDIGTLFEPDYEAVNAARPDLIIVAGRSSSALPELDKIAPTIDLSNDWADFRTSIEDNSRILGQIFDVEAEVDRLIADLDAGITRTREITADAGEALIVLTAGGEVTAYGPGSRFGFLHDELGVTPAIEDVEEATHGEAISFELIAETDPDWLVVVDRDAATGEAGAAAEQVLDNELVATTTAWSENQVHYVDPVDWYIINGGLGTLQRVVDEVAGAFDR</sequence>
<dbReference type="GO" id="GO:0030288">
    <property type="term" value="C:outer membrane-bounded periplasmic space"/>
    <property type="evidence" value="ECO:0007669"/>
    <property type="project" value="TreeGrafter"/>
</dbReference>
<comment type="subcellular location">
    <subcellularLocation>
        <location evidence="1">Cell envelope</location>
    </subcellularLocation>
</comment>
<feature type="domain" description="Fe/B12 periplasmic-binding" evidence="6">
    <location>
        <begin position="46"/>
        <end position="305"/>
    </location>
</feature>
<dbReference type="PANTHER" id="PTHR30532">
    <property type="entry name" value="IRON III DICITRATE-BINDING PERIPLASMIC PROTEIN"/>
    <property type="match status" value="1"/>
</dbReference>
<keyword evidence="4" id="KW-0732">Signal</keyword>
<dbReference type="SUPFAM" id="SSF53807">
    <property type="entry name" value="Helical backbone' metal receptor"/>
    <property type="match status" value="1"/>
</dbReference>
<dbReference type="Gene3D" id="3.40.50.1980">
    <property type="entry name" value="Nitrogenase molybdenum iron protein domain"/>
    <property type="match status" value="2"/>
</dbReference>
<evidence type="ECO:0000256" key="4">
    <source>
        <dbReference type="ARBA" id="ARBA00022729"/>
    </source>
</evidence>
<gene>
    <name evidence="7" type="ORF">N869_13140</name>
</gene>
<accession>A0A0A0C023</accession>
<dbReference type="Pfam" id="PF01497">
    <property type="entry name" value="Peripla_BP_2"/>
    <property type="match status" value="1"/>
</dbReference>
<dbReference type="InterPro" id="IPR002491">
    <property type="entry name" value="ABC_transptr_periplasmic_BD"/>
</dbReference>
<comment type="similarity">
    <text evidence="2">Belongs to the bacterial solute-binding protein 8 family.</text>
</comment>
<dbReference type="Proteomes" id="UP000054314">
    <property type="component" value="Unassembled WGS sequence"/>
</dbReference>
<reference evidence="7 8" key="1">
    <citation type="submission" date="2013-08" db="EMBL/GenBank/DDBJ databases">
        <title>Genome sequencing of Cellulomonas bogoriensis 69B4.</title>
        <authorList>
            <person name="Chen F."/>
            <person name="Li Y."/>
            <person name="Wang G."/>
        </authorList>
    </citation>
    <scope>NUCLEOTIDE SEQUENCE [LARGE SCALE GENOMIC DNA]</scope>
    <source>
        <strain evidence="7 8">69B4</strain>
    </source>
</reference>
<dbReference type="PROSITE" id="PS50983">
    <property type="entry name" value="FE_B12_PBP"/>
    <property type="match status" value="1"/>
</dbReference>
<organism evidence="7 8">
    <name type="scientific">Cellulomonas bogoriensis 69B4 = DSM 16987</name>
    <dbReference type="NCBI Taxonomy" id="1386082"/>
    <lineage>
        <taxon>Bacteria</taxon>
        <taxon>Bacillati</taxon>
        <taxon>Actinomycetota</taxon>
        <taxon>Actinomycetes</taxon>
        <taxon>Micrococcales</taxon>
        <taxon>Cellulomonadaceae</taxon>
        <taxon>Cellulomonas</taxon>
    </lineage>
</organism>
<dbReference type="AlphaFoldDB" id="A0A0A0C023"/>
<dbReference type="EMBL" id="AXCZ01000036">
    <property type="protein sequence ID" value="KGM13551.1"/>
    <property type="molecule type" value="Genomic_DNA"/>
</dbReference>
<name>A0A0A0C023_9CELL</name>
<evidence type="ECO:0000256" key="3">
    <source>
        <dbReference type="ARBA" id="ARBA00022448"/>
    </source>
</evidence>
<dbReference type="InterPro" id="IPR051313">
    <property type="entry name" value="Bact_iron-sidero_bind"/>
</dbReference>
<keyword evidence="3" id="KW-0813">Transport</keyword>
<dbReference type="CDD" id="cd01140">
    <property type="entry name" value="FatB"/>
    <property type="match status" value="1"/>
</dbReference>
<evidence type="ECO:0000313" key="7">
    <source>
        <dbReference type="EMBL" id="KGM13551.1"/>
    </source>
</evidence>
<evidence type="ECO:0000256" key="1">
    <source>
        <dbReference type="ARBA" id="ARBA00004196"/>
    </source>
</evidence>
<comment type="caution">
    <text evidence="7">The sequence shown here is derived from an EMBL/GenBank/DDBJ whole genome shotgun (WGS) entry which is preliminary data.</text>
</comment>
<evidence type="ECO:0000259" key="6">
    <source>
        <dbReference type="PROSITE" id="PS50983"/>
    </source>
</evidence>
<feature type="region of interest" description="Disordered" evidence="5">
    <location>
        <begin position="1"/>
        <end position="21"/>
    </location>
</feature>
<protein>
    <submittedName>
        <fullName evidence="7">Iron ABC transporter substrate-binding protein</fullName>
    </submittedName>
</protein>
<proteinExistence type="inferred from homology"/>
<evidence type="ECO:0000313" key="8">
    <source>
        <dbReference type="Proteomes" id="UP000054314"/>
    </source>
</evidence>